<dbReference type="InterPro" id="IPR050204">
    <property type="entry name" value="AraC_XylS_family_regulators"/>
</dbReference>
<dbReference type="EMBL" id="CP031263">
    <property type="protein sequence ID" value="AXH93675.1"/>
    <property type="molecule type" value="Genomic_DNA"/>
</dbReference>
<dbReference type="GO" id="GO:0003700">
    <property type="term" value="F:DNA-binding transcription factor activity"/>
    <property type="evidence" value="ECO:0007669"/>
    <property type="project" value="InterPro"/>
</dbReference>
<dbReference type="SUPFAM" id="SSF46689">
    <property type="entry name" value="Homeodomain-like"/>
    <property type="match status" value="1"/>
</dbReference>
<dbReference type="Pfam" id="PF12833">
    <property type="entry name" value="HTH_18"/>
    <property type="match status" value="1"/>
</dbReference>
<name>A0A3M9JZI7_9ACTN</name>
<keyword evidence="1" id="KW-0805">Transcription regulation</keyword>
<dbReference type="InterPro" id="IPR001387">
    <property type="entry name" value="Cro/C1-type_HTH"/>
</dbReference>
<reference evidence="5 7" key="2">
    <citation type="submission" date="2018-08" db="EMBL/GenBank/DDBJ databases">
        <title>Streptomyces kandeliansis sp. nov., an endophytic bacterium isolated from mangrove plant.</title>
        <authorList>
            <person name="Wang R."/>
        </authorList>
    </citation>
    <scope>NUCLEOTIDE SEQUENCE [LARGE SCALE GENOMIC DNA]</scope>
    <source>
        <strain evidence="5">110B</strain>
        <strain evidence="7">H14(2018)</strain>
    </source>
</reference>
<gene>
    <name evidence="5" type="ORF">DVH21_29285</name>
    <name evidence="6" type="ORF">F6X54_22530</name>
</gene>
<evidence type="ECO:0000313" key="6">
    <source>
        <dbReference type="EMBL" id="KAB1108441.1"/>
    </source>
</evidence>
<dbReference type="InterPro" id="IPR009057">
    <property type="entry name" value="Homeodomain-like_sf"/>
</dbReference>
<keyword evidence="2" id="KW-0238">DNA-binding</keyword>
<evidence type="ECO:0000256" key="3">
    <source>
        <dbReference type="ARBA" id="ARBA00023163"/>
    </source>
</evidence>
<dbReference type="InterPro" id="IPR018060">
    <property type="entry name" value="HTH_AraC"/>
</dbReference>
<reference evidence="6 8" key="3">
    <citation type="submission" date="2019-09" db="EMBL/GenBank/DDBJ databases">
        <title>High taxonomic diversity of Micromonospora strains isolated from Medicago sativa nodules in different geographical locations.</title>
        <authorList>
            <person name="Martinez-Hidalgo P."/>
            <person name="Flores-Felix J.D."/>
            <person name="Velazquez E."/>
            <person name="Brau L."/>
            <person name="Trujillo M.E."/>
            <person name="Martinez-Molina E."/>
        </authorList>
    </citation>
    <scope>NUCLEOTIDE SEQUENCE [LARGE SCALE GENOMIC DNA]</scope>
    <source>
        <strain evidence="6 8">ALFB5</strain>
    </source>
</reference>
<reference evidence="5 7" key="1">
    <citation type="submission" date="2018-07" db="EMBL/GenBank/DDBJ databases">
        <authorList>
            <person name="Ye Y."/>
        </authorList>
    </citation>
    <scope>NUCLEOTIDE SEQUENCE [LARGE SCALE GENOMIC DNA]</scope>
    <source>
        <strain evidence="5">110B</strain>
        <strain evidence="7">H14(2018)</strain>
    </source>
</reference>
<proteinExistence type="predicted"/>
<dbReference type="RefSeq" id="WP_013476036.1">
    <property type="nucleotide sequence ID" value="NZ_CBDRJA010000010.1"/>
</dbReference>
<keyword evidence="8" id="KW-1185">Reference proteome</keyword>
<dbReference type="GO" id="GO:0043565">
    <property type="term" value="F:sequence-specific DNA binding"/>
    <property type="evidence" value="ECO:0007669"/>
    <property type="project" value="InterPro"/>
</dbReference>
<sequence>MAYTGVIGAAHAHAHAAVQVLHLHDGHVILRDATGATRAATRAIIPAGARHEIVTTTAATGVMTFLDPTSAAGHAAATALQRTGGELSDVDTWLAAADPTGAATSTDGHTPTQRHQHPALVQALTAAPNLIGGPMTLTDLAGRVGISPSRLGHLFAGQLGLSFPTWRRWTRLQHALRQVSAGASLTVAAHAAGFADSAHLTRTCRAMFGLTPTEALQAIGWDNQPRP</sequence>
<evidence type="ECO:0000256" key="1">
    <source>
        <dbReference type="ARBA" id="ARBA00023015"/>
    </source>
</evidence>
<feature type="domain" description="HTH araC/xylS-type" evidence="4">
    <location>
        <begin position="121"/>
        <end position="218"/>
    </location>
</feature>
<evidence type="ECO:0000313" key="8">
    <source>
        <dbReference type="Proteomes" id="UP000471364"/>
    </source>
</evidence>
<dbReference type="Proteomes" id="UP000253958">
    <property type="component" value="Chromosome"/>
</dbReference>
<keyword evidence="3" id="KW-0804">Transcription</keyword>
<evidence type="ECO:0000313" key="5">
    <source>
        <dbReference type="EMBL" id="AXH93675.1"/>
    </source>
</evidence>
<protein>
    <submittedName>
        <fullName evidence="5">AraC family transcriptional regulator</fullName>
    </submittedName>
    <submittedName>
        <fullName evidence="6">Helix-turn-helix transcriptional regulator</fullName>
    </submittedName>
</protein>
<dbReference type="SMART" id="SM00342">
    <property type="entry name" value="HTH_ARAC"/>
    <property type="match status" value="1"/>
</dbReference>
<dbReference type="PANTHER" id="PTHR46796">
    <property type="entry name" value="HTH-TYPE TRANSCRIPTIONAL ACTIVATOR RHAS-RELATED"/>
    <property type="match status" value="1"/>
</dbReference>
<organism evidence="5 7">
    <name type="scientific">Micromonospora aurantiaca</name>
    <name type="common">nom. illeg.</name>
    <dbReference type="NCBI Taxonomy" id="47850"/>
    <lineage>
        <taxon>Bacteria</taxon>
        <taxon>Bacillati</taxon>
        <taxon>Actinomycetota</taxon>
        <taxon>Actinomycetes</taxon>
        <taxon>Micromonosporales</taxon>
        <taxon>Micromonosporaceae</taxon>
        <taxon>Micromonospora</taxon>
    </lineage>
</organism>
<evidence type="ECO:0000259" key="4">
    <source>
        <dbReference type="PROSITE" id="PS01124"/>
    </source>
</evidence>
<dbReference type="PROSITE" id="PS01124">
    <property type="entry name" value="HTH_ARAC_FAMILY_2"/>
    <property type="match status" value="1"/>
</dbReference>
<evidence type="ECO:0000256" key="2">
    <source>
        <dbReference type="ARBA" id="ARBA00023125"/>
    </source>
</evidence>
<dbReference type="Gene3D" id="1.10.10.60">
    <property type="entry name" value="Homeodomain-like"/>
    <property type="match status" value="1"/>
</dbReference>
<dbReference type="Proteomes" id="UP000471364">
    <property type="component" value="Unassembled WGS sequence"/>
</dbReference>
<accession>A0A3M9JZI7</accession>
<dbReference type="CDD" id="cd00093">
    <property type="entry name" value="HTH_XRE"/>
    <property type="match status" value="1"/>
</dbReference>
<evidence type="ECO:0000313" key="7">
    <source>
        <dbReference type="Proteomes" id="UP000253958"/>
    </source>
</evidence>
<dbReference type="EMBL" id="WAAR01000115">
    <property type="protein sequence ID" value="KAB1108441.1"/>
    <property type="molecule type" value="Genomic_DNA"/>
</dbReference>
<dbReference type="AlphaFoldDB" id="A0A3M9JZI7"/>